<dbReference type="KEGG" id="lyd:D7I47_05925"/>
<sequence length="167" mass="18258">MAVVLLAVLSGCATPDPRKFALESAQANFQGFDQQVQEQLPDLPTTGFRDFVVQSHRFGGAGSLIDLTEAEIREDAYSLQYGTTRILEASQDDDIATVLGFVSGYYETGGGWSYKQATVFSCFTVSLDLDDQRVLGFDDADCTDAIYAVTSRDDEVPFSELVPDLSR</sequence>
<evidence type="ECO:0000313" key="1">
    <source>
        <dbReference type="EMBL" id="AYF97841.1"/>
    </source>
</evidence>
<proteinExistence type="predicted"/>
<gene>
    <name evidence="1" type="ORF">D7I47_05925</name>
</gene>
<organism evidence="1 2">
    <name type="scientific">Protaetiibacter intestinalis</name>
    <dbReference type="NCBI Taxonomy" id="2419774"/>
    <lineage>
        <taxon>Bacteria</taxon>
        <taxon>Bacillati</taxon>
        <taxon>Actinomycetota</taxon>
        <taxon>Actinomycetes</taxon>
        <taxon>Micrococcales</taxon>
        <taxon>Microbacteriaceae</taxon>
        <taxon>Protaetiibacter</taxon>
    </lineage>
</organism>
<dbReference type="EMBL" id="CP032630">
    <property type="protein sequence ID" value="AYF97841.1"/>
    <property type="molecule type" value="Genomic_DNA"/>
</dbReference>
<reference evidence="2" key="1">
    <citation type="submission" date="2018-09" db="EMBL/GenBank/DDBJ databases">
        <title>Genome sequencing of strain 2DFWR-13.</title>
        <authorList>
            <person name="Heo J."/>
            <person name="Kim S.-J."/>
            <person name="Kwon S.-W."/>
        </authorList>
    </citation>
    <scope>NUCLEOTIDE SEQUENCE [LARGE SCALE GENOMIC DNA]</scope>
    <source>
        <strain evidence="2">2DFWR-13</strain>
    </source>
</reference>
<protein>
    <submittedName>
        <fullName evidence="1">Uncharacterized protein</fullName>
    </submittedName>
</protein>
<dbReference type="Proteomes" id="UP000278886">
    <property type="component" value="Chromosome"/>
</dbReference>
<accession>A0A387B7S0</accession>
<dbReference type="AlphaFoldDB" id="A0A387B7S0"/>
<dbReference type="RefSeq" id="WP_120762189.1">
    <property type="nucleotide sequence ID" value="NZ_CP032630.1"/>
</dbReference>
<evidence type="ECO:0000313" key="2">
    <source>
        <dbReference type="Proteomes" id="UP000278886"/>
    </source>
</evidence>
<keyword evidence="2" id="KW-1185">Reference proteome</keyword>
<name>A0A387B7S0_9MICO</name>